<dbReference type="EMBL" id="JBHTBS010000001">
    <property type="protein sequence ID" value="MFC7336103.1"/>
    <property type="molecule type" value="Genomic_DNA"/>
</dbReference>
<feature type="domain" description="Bacterial type II secretion system protein E" evidence="4">
    <location>
        <begin position="378"/>
        <end position="392"/>
    </location>
</feature>
<dbReference type="PROSITE" id="PS00662">
    <property type="entry name" value="T2SP_E"/>
    <property type="match status" value="1"/>
</dbReference>
<dbReference type="CDD" id="cd01129">
    <property type="entry name" value="PulE-GspE-like"/>
    <property type="match status" value="1"/>
</dbReference>
<proteinExistence type="inferred from homology"/>
<accession>A0ABW2L468</accession>
<comment type="similarity">
    <text evidence="1">Belongs to the GSP E family.</text>
</comment>
<comment type="caution">
    <text evidence="5">The sequence shown here is derived from an EMBL/GenBank/DDBJ whole genome shotgun (WGS) entry which is preliminary data.</text>
</comment>
<dbReference type="Pfam" id="PF00437">
    <property type="entry name" value="T2SSE"/>
    <property type="match status" value="1"/>
</dbReference>
<dbReference type="Gene3D" id="3.40.50.300">
    <property type="entry name" value="P-loop containing nucleotide triphosphate hydrolases"/>
    <property type="match status" value="1"/>
</dbReference>
<evidence type="ECO:0000256" key="1">
    <source>
        <dbReference type="ARBA" id="ARBA00006611"/>
    </source>
</evidence>
<reference evidence="6" key="1">
    <citation type="journal article" date="2019" name="Int. J. Syst. Evol. Microbiol.">
        <title>The Global Catalogue of Microorganisms (GCM) 10K type strain sequencing project: providing services to taxonomists for standard genome sequencing and annotation.</title>
        <authorList>
            <consortium name="The Broad Institute Genomics Platform"/>
            <consortium name="The Broad Institute Genome Sequencing Center for Infectious Disease"/>
            <person name="Wu L."/>
            <person name="Ma J."/>
        </authorList>
    </citation>
    <scope>NUCLEOTIDE SEQUENCE [LARGE SCALE GENOMIC DNA]</scope>
    <source>
        <strain evidence="6">CGMCC 4.1467</strain>
    </source>
</reference>
<dbReference type="PANTHER" id="PTHR30258">
    <property type="entry name" value="TYPE II SECRETION SYSTEM PROTEIN GSPE-RELATED"/>
    <property type="match status" value="1"/>
</dbReference>
<protein>
    <submittedName>
        <fullName evidence="5">GspE/PulE family protein</fullName>
    </submittedName>
</protein>
<gene>
    <name evidence="5" type="ORF">ACFQY0_02850</name>
</gene>
<dbReference type="Gene3D" id="3.30.300.160">
    <property type="entry name" value="Type II secretion system, protein E, N-terminal domain"/>
    <property type="match status" value="1"/>
</dbReference>
<dbReference type="SUPFAM" id="SSF52540">
    <property type="entry name" value="P-loop containing nucleoside triphosphate hydrolases"/>
    <property type="match status" value="1"/>
</dbReference>
<evidence type="ECO:0000256" key="3">
    <source>
        <dbReference type="ARBA" id="ARBA00022840"/>
    </source>
</evidence>
<keyword evidence="6" id="KW-1185">Reference proteome</keyword>
<evidence type="ECO:0000256" key="2">
    <source>
        <dbReference type="ARBA" id="ARBA00022741"/>
    </source>
</evidence>
<dbReference type="Gene3D" id="3.30.450.90">
    <property type="match status" value="1"/>
</dbReference>
<dbReference type="Proteomes" id="UP001596472">
    <property type="component" value="Unassembled WGS sequence"/>
</dbReference>
<sequence>MDSNQLIDLFVSRGMIDRSLGQDILSQVENSGKDVAEILADFQVIQSKEDVWPVVASELGAPLVDLSGWTPPTELLALVPAGTARLHGALPINLTDEGLHVALVDPMNPQTLEDLRFALDRELVLAVAPDYLVEEKIAEGYGGDGAGMDDILSQLEFGGPEGDVNAADLENEANSAPIIRYVDLVMYQAIKERASDIHFEPFETEFKIRYRVDGALYEMAPPPVHLSMAIISRVKVMANMNIAERRIPQDGRIVKQVGDRQVDMRVSSLPTHHGESVVLRILDRSSVNLSLEALGLPDHIFEYITDTIEKPNGIFIVTGPTGAGKTTTLYAALKRINTIDHKLLTAEDPVEYDIDGIIQIPVHEAIGLTFPRVLRAFLRQDPDRIMVGEMRDMDTAQIAIQASLTGHLVLSTLHTNDAPGAVTRLVDMGCEPFLVAASLEGVLAQRLVRTICKDCKSPYEPNEAILTQLGVSPHELGDKDFFTGAGCETCGNSGYKGRGGLYELLNITDPVRDLIIDRAPTVVLKQKAMENGMTTLREDGLRNIYLGKTTIEEVLKYT</sequence>
<dbReference type="InterPro" id="IPR027417">
    <property type="entry name" value="P-loop_NTPase"/>
</dbReference>
<dbReference type="InterPro" id="IPR007831">
    <property type="entry name" value="T2SS_GspE_N"/>
</dbReference>
<dbReference type="InterPro" id="IPR037257">
    <property type="entry name" value="T2SS_E_N_sf"/>
</dbReference>
<dbReference type="RefSeq" id="WP_379708884.1">
    <property type="nucleotide sequence ID" value="NZ_JBHTBS010000001.1"/>
</dbReference>
<dbReference type="InterPro" id="IPR001482">
    <property type="entry name" value="T2SS/T4SS_dom"/>
</dbReference>
<organism evidence="5 6">
    <name type="scientific">Haloferula chungangensis</name>
    <dbReference type="NCBI Taxonomy" id="1048331"/>
    <lineage>
        <taxon>Bacteria</taxon>
        <taxon>Pseudomonadati</taxon>
        <taxon>Verrucomicrobiota</taxon>
        <taxon>Verrucomicrobiia</taxon>
        <taxon>Verrucomicrobiales</taxon>
        <taxon>Verrucomicrobiaceae</taxon>
        <taxon>Haloferula</taxon>
    </lineage>
</organism>
<dbReference type="PANTHER" id="PTHR30258:SF1">
    <property type="entry name" value="PROTEIN TRANSPORT PROTEIN HOFB HOMOLOG"/>
    <property type="match status" value="1"/>
</dbReference>
<keyword evidence="2" id="KW-0547">Nucleotide-binding</keyword>
<keyword evidence="3" id="KW-0067">ATP-binding</keyword>
<evidence type="ECO:0000313" key="6">
    <source>
        <dbReference type="Proteomes" id="UP001596472"/>
    </source>
</evidence>
<dbReference type="Pfam" id="PF05157">
    <property type="entry name" value="MshEN"/>
    <property type="match status" value="1"/>
</dbReference>
<evidence type="ECO:0000313" key="5">
    <source>
        <dbReference type="EMBL" id="MFC7336103.1"/>
    </source>
</evidence>
<dbReference type="SUPFAM" id="SSF160246">
    <property type="entry name" value="EspE N-terminal domain-like"/>
    <property type="match status" value="1"/>
</dbReference>
<name>A0ABW2L468_9BACT</name>
<evidence type="ECO:0000259" key="4">
    <source>
        <dbReference type="PROSITE" id="PS00662"/>
    </source>
</evidence>